<keyword evidence="5 8" id="KW-0812">Transmembrane</keyword>
<keyword evidence="6 8" id="KW-1133">Transmembrane helix</keyword>
<comment type="caution">
    <text evidence="9">The sequence shown here is derived from an EMBL/GenBank/DDBJ whole genome shotgun (WGS) entry which is preliminary data.</text>
</comment>
<dbReference type="Proteomes" id="UP001207736">
    <property type="component" value="Unassembled WGS sequence"/>
</dbReference>
<accession>A0AAV5AYH0</accession>
<comment type="subcellular location">
    <subcellularLocation>
        <location evidence="1">Cell membrane</location>
        <topology evidence="1">Multi-pass membrane protein</topology>
    </subcellularLocation>
    <subcellularLocation>
        <location evidence="8">Membrane</location>
        <topology evidence="8">Multi-pass membrane protein</topology>
    </subcellularLocation>
</comment>
<dbReference type="GO" id="GO:0000287">
    <property type="term" value="F:magnesium ion binding"/>
    <property type="evidence" value="ECO:0007669"/>
    <property type="project" value="TreeGrafter"/>
</dbReference>
<dbReference type="PANTHER" id="PTHR46494">
    <property type="entry name" value="CORA FAMILY METAL ION TRANSPORTER (EUROFUNG)"/>
    <property type="match status" value="1"/>
</dbReference>
<keyword evidence="4 8" id="KW-1003">Cell membrane</keyword>
<keyword evidence="3 8" id="KW-0813">Transport</keyword>
<evidence type="ECO:0000313" key="9">
    <source>
        <dbReference type="EMBL" id="GJM50582.1"/>
    </source>
</evidence>
<evidence type="ECO:0000256" key="1">
    <source>
        <dbReference type="ARBA" id="ARBA00004651"/>
    </source>
</evidence>
<evidence type="ECO:0000313" key="11">
    <source>
        <dbReference type="Proteomes" id="UP001207736"/>
    </source>
</evidence>
<dbReference type="InterPro" id="IPR045861">
    <property type="entry name" value="CorA_cytoplasmic_dom"/>
</dbReference>
<dbReference type="GO" id="GO:0015095">
    <property type="term" value="F:magnesium ion transmembrane transporter activity"/>
    <property type="evidence" value="ECO:0007669"/>
    <property type="project" value="UniProtKB-UniRule"/>
</dbReference>
<keyword evidence="7 8" id="KW-0472">Membrane</keyword>
<organism evidence="9 11">
    <name type="scientific">Capnocytophaga catalasegens</name>
    <dbReference type="NCBI Taxonomy" id="1004260"/>
    <lineage>
        <taxon>Bacteria</taxon>
        <taxon>Pseudomonadati</taxon>
        <taxon>Bacteroidota</taxon>
        <taxon>Flavobacteriia</taxon>
        <taxon>Flavobacteriales</taxon>
        <taxon>Flavobacteriaceae</taxon>
        <taxon>Capnocytophaga</taxon>
    </lineage>
</organism>
<dbReference type="RefSeq" id="WP_264845690.1">
    <property type="nucleotide sequence ID" value="NZ_BPMA01000014.1"/>
</dbReference>
<evidence type="ECO:0000256" key="2">
    <source>
        <dbReference type="ARBA" id="ARBA00009765"/>
    </source>
</evidence>
<dbReference type="InterPro" id="IPR045863">
    <property type="entry name" value="CorA_TM1_TM2"/>
</dbReference>
<keyword evidence="8" id="KW-0460">Magnesium</keyword>
<dbReference type="SUPFAM" id="SSF143865">
    <property type="entry name" value="CorA soluble domain-like"/>
    <property type="match status" value="1"/>
</dbReference>
<evidence type="ECO:0000313" key="12">
    <source>
        <dbReference type="Proteomes" id="UP001208692"/>
    </source>
</evidence>
<dbReference type="CDD" id="cd12828">
    <property type="entry name" value="TmCorA-like_1"/>
    <property type="match status" value="1"/>
</dbReference>
<dbReference type="PANTHER" id="PTHR46494:SF1">
    <property type="entry name" value="CORA FAMILY METAL ION TRANSPORTER (EUROFUNG)"/>
    <property type="match status" value="1"/>
</dbReference>
<dbReference type="InterPro" id="IPR002523">
    <property type="entry name" value="MgTranspt_CorA/ZnTranspt_ZntB"/>
</dbReference>
<evidence type="ECO:0000256" key="5">
    <source>
        <dbReference type="ARBA" id="ARBA00022692"/>
    </source>
</evidence>
<dbReference type="Gene3D" id="1.20.58.340">
    <property type="entry name" value="Magnesium transport protein CorA, transmembrane region"/>
    <property type="match status" value="2"/>
</dbReference>
<evidence type="ECO:0000256" key="4">
    <source>
        <dbReference type="ARBA" id="ARBA00022475"/>
    </source>
</evidence>
<sequence>MGKKQKRKISKSRKTGMPPGSLVYIGNQTDKNAVIEVFNYNKDFCISKNVTTVQEAVSYLTKNSVTWINVNGLTQTEVIEELGKYAQLHSLFVEDILNTEHRPKLEVSDQNIFLIIKMLYFTDDEQLRIEHLAILLRENYVITFQEADGDVFGQLRKRLSQGEGTNIRQKSADYLVFGLLDAVIDHYYIISEKLSQQVENQEDNLIGNPSKELIPQIQELKREIIAIRRAIFPMREVINRLERISHPFLLPETKTYIADLGDHILQITETIDVYREITWGLMDMYMSSMSHKMNIIMKTLTIISVIFMPLTFIVGVYGMNFDYMPELHHPWGYPIVWGIMVSIVLGMFWFFKKKKWW</sequence>
<dbReference type="InterPro" id="IPR004488">
    <property type="entry name" value="Mg/Co-transport_prot_CorA"/>
</dbReference>
<feature type="transmembrane region" description="Helical" evidence="8">
    <location>
        <begin position="295"/>
        <end position="319"/>
    </location>
</feature>
<dbReference type="GO" id="GO:0005886">
    <property type="term" value="C:plasma membrane"/>
    <property type="evidence" value="ECO:0007669"/>
    <property type="project" value="UniProtKB-SubCell"/>
</dbReference>
<keyword evidence="8" id="KW-0406">Ion transport</keyword>
<keyword evidence="12" id="KW-1185">Reference proteome</keyword>
<proteinExistence type="inferred from homology"/>
<evidence type="ECO:0000256" key="6">
    <source>
        <dbReference type="ARBA" id="ARBA00022989"/>
    </source>
</evidence>
<protein>
    <recommendedName>
        <fullName evidence="8">Magnesium transport protein CorA</fullName>
    </recommendedName>
</protein>
<dbReference type="EMBL" id="BQKA01000030">
    <property type="protein sequence ID" value="GJM50582.1"/>
    <property type="molecule type" value="Genomic_DNA"/>
</dbReference>
<dbReference type="FunFam" id="1.20.58.340:FF:000012">
    <property type="entry name" value="Magnesium transport protein CorA"/>
    <property type="match status" value="1"/>
</dbReference>
<dbReference type="EMBL" id="BQKB01000042">
    <property type="protein sequence ID" value="GJM53587.1"/>
    <property type="molecule type" value="Genomic_DNA"/>
</dbReference>
<dbReference type="Proteomes" id="UP001208692">
    <property type="component" value="Unassembled WGS sequence"/>
</dbReference>
<dbReference type="Pfam" id="PF01544">
    <property type="entry name" value="CorA"/>
    <property type="match status" value="1"/>
</dbReference>
<dbReference type="Gene3D" id="3.30.460.20">
    <property type="entry name" value="CorA soluble domain-like"/>
    <property type="match status" value="1"/>
</dbReference>
<evidence type="ECO:0000313" key="10">
    <source>
        <dbReference type="EMBL" id="GJM53587.1"/>
    </source>
</evidence>
<evidence type="ECO:0000256" key="3">
    <source>
        <dbReference type="ARBA" id="ARBA00022448"/>
    </source>
</evidence>
<dbReference type="AlphaFoldDB" id="A0AAV5AYH0"/>
<reference evidence="9 12" key="1">
    <citation type="submission" date="2021-11" db="EMBL/GenBank/DDBJ databases">
        <title>Draft genome sequence of Capnocytophaga sp. strain KC07075 isolated from cat oral cavity.</title>
        <authorList>
            <person name="Suzuki M."/>
            <person name="Imaoka K."/>
            <person name="Kimura M."/>
            <person name="Morikawa S."/>
            <person name="Maeda K."/>
        </authorList>
    </citation>
    <scope>NUCLEOTIDE SEQUENCE</scope>
    <source>
        <strain evidence="9">KC07075</strain>
        <strain evidence="10 12">KC07079</strain>
    </source>
</reference>
<name>A0AAV5AYH0_9FLAO</name>
<gene>
    <name evidence="8 9" type="primary">corA</name>
    <name evidence="9" type="ORF">RCZ15_15550</name>
    <name evidence="10" type="ORF">RCZ16_19030</name>
</gene>
<evidence type="ECO:0000256" key="7">
    <source>
        <dbReference type="ARBA" id="ARBA00023136"/>
    </source>
</evidence>
<comment type="similarity">
    <text evidence="2 8">Belongs to the CorA metal ion transporter (MIT) (TC 1.A.35) family.</text>
</comment>
<dbReference type="GO" id="GO:0050897">
    <property type="term" value="F:cobalt ion binding"/>
    <property type="evidence" value="ECO:0007669"/>
    <property type="project" value="TreeGrafter"/>
</dbReference>
<comment type="function">
    <text evidence="8">Mediates influx of magnesium ions.</text>
</comment>
<dbReference type="NCBIfam" id="TIGR00383">
    <property type="entry name" value="corA"/>
    <property type="match status" value="1"/>
</dbReference>
<evidence type="ECO:0000256" key="8">
    <source>
        <dbReference type="RuleBase" id="RU362010"/>
    </source>
</evidence>
<dbReference type="GO" id="GO:0015087">
    <property type="term" value="F:cobalt ion transmembrane transporter activity"/>
    <property type="evidence" value="ECO:0007669"/>
    <property type="project" value="UniProtKB-UniRule"/>
</dbReference>
<dbReference type="SUPFAM" id="SSF144083">
    <property type="entry name" value="Magnesium transport protein CorA, transmembrane region"/>
    <property type="match status" value="1"/>
</dbReference>
<feature type="transmembrane region" description="Helical" evidence="8">
    <location>
        <begin position="331"/>
        <end position="351"/>
    </location>
</feature>